<dbReference type="KEGG" id="pgr:PGTG_04204"/>
<dbReference type="AlphaFoldDB" id="E3K1S3"/>
<evidence type="ECO:0000313" key="2">
    <source>
        <dbReference type="EMBL" id="EFP78248.2"/>
    </source>
</evidence>
<feature type="region of interest" description="Disordered" evidence="1">
    <location>
        <begin position="84"/>
        <end position="143"/>
    </location>
</feature>
<dbReference type="InParanoid" id="E3K1S3"/>
<proteinExistence type="predicted"/>
<reference evidence="3" key="2">
    <citation type="journal article" date="2011" name="Proc. Natl. Acad. Sci. U.S.A.">
        <title>Obligate biotrophy features unraveled by the genomic analysis of rust fungi.</title>
        <authorList>
            <person name="Duplessis S."/>
            <person name="Cuomo C.A."/>
            <person name="Lin Y.-C."/>
            <person name="Aerts A."/>
            <person name="Tisserant E."/>
            <person name="Veneault-Fourrey C."/>
            <person name="Joly D.L."/>
            <person name="Hacquard S."/>
            <person name="Amselem J."/>
            <person name="Cantarel B.L."/>
            <person name="Chiu R."/>
            <person name="Coutinho P.M."/>
            <person name="Feau N."/>
            <person name="Field M."/>
            <person name="Frey P."/>
            <person name="Gelhaye E."/>
            <person name="Goldberg J."/>
            <person name="Grabherr M.G."/>
            <person name="Kodira C.D."/>
            <person name="Kohler A."/>
            <person name="Kuees U."/>
            <person name="Lindquist E.A."/>
            <person name="Lucas S.M."/>
            <person name="Mago R."/>
            <person name="Mauceli E."/>
            <person name="Morin E."/>
            <person name="Murat C."/>
            <person name="Pangilinan J.L."/>
            <person name="Park R."/>
            <person name="Pearson M."/>
            <person name="Quesneville H."/>
            <person name="Rouhier N."/>
            <person name="Sakthikumar S."/>
            <person name="Salamov A.A."/>
            <person name="Schmutz J."/>
            <person name="Selles B."/>
            <person name="Shapiro H."/>
            <person name="Tanguay P."/>
            <person name="Tuskan G.A."/>
            <person name="Henrissat B."/>
            <person name="Van de Peer Y."/>
            <person name="Rouze P."/>
            <person name="Ellis J.G."/>
            <person name="Dodds P.N."/>
            <person name="Schein J.E."/>
            <person name="Zhong S."/>
            <person name="Hamelin R.C."/>
            <person name="Grigoriev I.V."/>
            <person name="Szabo L.J."/>
            <person name="Martin F."/>
        </authorList>
    </citation>
    <scope>NUCLEOTIDE SEQUENCE [LARGE SCALE GENOMIC DNA]</scope>
    <source>
        <strain evidence="3">CRL 75-36-700-3 / race SCCL</strain>
    </source>
</reference>
<reference key="1">
    <citation type="submission" date="2007-01" db="EMBL/GenBank/DDBJ databases">
        <title>The Genome Sequence of Puccinia graminis f. sp. tritici Strain CRL 75-36-700-3.</title>
        <authorList>
            <consortium name="The Broad Institute Genome Sequencing Platform"/>
            <person name="Birren B."/>
            <person name="Lander E."/>
            <person name="Galagan J."/>
            <person name="Nusbaum C."/>
            <person name="Devon K."/>
            <person name="Cuomo C."/>
            <person name="Jaffe D."/>
            <person name="Butler J."/>
            <person name="Alvarez P."/>
            <person name="Gnerre S."/>
            <person name="Grabherr M."/>
            <person name="Mauceli E."/>
            <person name="Brockman W."/>
            <person name="Young S."/>
            <person name="LaButti K."/>
            <person name="Sykes S."/>
            <person name="DeCaprio D."/>
            <person name="Crawford M."/>
            <person name="Koehrsen M."/>
            <person name="Engels R."/>
            <person name="Montgomery P."/>
            <person name="Pearson M."/>
            <person name="Howarth C."/>
            <person name="Larson L."/>
            <person name="White J."/>
            <person name="Zeng Q."/>
            <person name="Kodira C."/>
            <person name="Yandava C."/>
            <person name="Alvarado L."/>
            <person name="O'Leary S."/>
            <person name="Szabo L."/>
            <person name="Dean R."/>
            <person name="Schein J."/>
        </authorList>
    </citation>
    <scope>NUCLEOTIDE SEQUENCE</scope>
    <source>
        <strain>CRL 75-36-700-3</strain>
    </source>
</reference>
<accession>E3K1S3</accession>
<organism evidence="2 3">
    <name type="scientific">Puccinia graminis f. sp. tritici (strain CRL 75-36-700-3 / race SCCL)</name>
    <name type="common">Black stem rust fungus</name>
    <dbReference type="NCBI Taxonomy" id="418459"/>
    <lineage>
        <taxon>Eukaryota</taxon>
        <taxon>Fungi</taxon>
        <taxon>Dikarya</taxon>
        <taxon>Basidiomycota</taxon>
        <taxon>Pucciniomycotina</taxon>
        <taxon>Pucciniomycetes</taxon>
        <taxon>Pucciniales</taxon>
        <taxon>Pucciniaceae</taxon>
        <taxon>Puccinia</taxon>
    </lineage>
</organism>
<dbReference type="GeneID" id="10542040"/>
<feature type="compositionally biased region" description="Polar residues" evidence="1">
    <location>
        <begin position="108"/>
        <end position="121"/>
    </location>
</feature>
<protein>
    <submittedName>
        <fullName evidence="2">Uncharacterized protein</fullName>
    </submittedName>
</protein>
<evidence type="ECO:0000313" key="3">
    <source>
        <dbReference type="Proteomes" id="UP000008783"/>
    </source>
</evidence>
<dbReference type="RefSeq" id="XP_003322667.2">
    <property type="nucleotide sequence ID" value="XM_003322619.2"/>
</dbReference>
<gene>
    <name evidence="2" type="ORF">PGTG_04204</name>
</gene>
<evidence type="ECO:0000256" key="1">
    <source>
        <dbReference type="SAM" id="MobiDB-lite"/>
    </source>
</evidence>
<dbReference type="Proteomes" id="UP000008783">
    <property type="component" value="Unassembled WGS sequence"/>
</dbReference>
<dbReference type="EMBL" id="DS178269">
    <property type="protein sequence ID" value="EFP78248.2"/>
    <property type="molecule type" value="Genomic_DNA"/>
</dbReference>
<name>E3K1S3_PUCGT</name>
<keyword evidence="3" id="KW-1185">Reference proteome</keyword>
<feature type="region of interest" description="Disordered" evidence="1">
    <location>
        <begin position="1"/>
        <end position="24"/>
    </location>
</feature>
<sequence>MSYSPAQSSTQTAPFSRPTLSSIALKNDEEQQALVDRLDKIEALSKESSLNSEIPHHSMEFLTARLDDLAKRLERMEKTLDSDSIHSLDIQTNTPAPIHQQEKMSYASVATPSAKQTTAQITAPIRSIKNVPHPLPSIPSTVT</sequence>
<dbReference type="HOGENOM" id="CLU_1807181_0_0_1"/>
<dbReference type="VEuPathDB" id="FungiDB:PGTG_04204"/>